<dbReference type="AlphaFoldDB" id="A0A1N7BL51"/>
<protein>
    <submittedName>
        <fullName evidence="1">Uncharacterized protein</fullName>
    </submittedName>
</protein>
<sequence>MTRDSAPHLLVLHAVRITGFADTPAIALRYGLDTATTKEVLRDAEARGWVEHTAFAGTGGWSLTEPGRAENERRLAAELTRVGGADEVRDVYRTFLPLNALLLQACTDWQLRPTAGDRLAVNDHSDPTWDAGVLHELACIDRALTPLVDRLGRVLTRFHGYDTRFATALAHARAGKGAWVDRTDVDSCHRVWFELHEDLLATLGLDRHERP</sequence>
<evidence type="ECO:0000313" key="2">
    <source>
        <dbReference type="Proteomes" id="UP000186096"/>
    </source>
</evidence>
<dbReference type="RefSeq" id="WP_076435317.1">
    <property type="nucleotide sequence ID" value="NZ_FTNI01000010.1"/>
</dbReference>
<keyword evidence="2" id="KW-1185">Reference proteome</keyword>
<reference evidence="2" key="1">
    <citation type="submission" date="2017-01" db="EMBL/GenBank/DDBJ databases">
        <authorList>
            <person name="Varghese N."/>
            <person name="Submissions S."/>
        </authorList>
    </citation>
    <scope>NUCLEOTIDE SEQUENCE [LARGE SCALE GENOMIC DNA]</scope>
    <source>
        <strain evidence="2">ATCC 12950</strain>
    </source>
</reference>
<dbReference type="STRING" id="58117.SAMN05421833_11045"/>
<proteinExistence type="predicted"/>
<name>A0A1N7BL51_9ACTN</name>
<evidence type="ECO:0000313" key="1">
    <source>
        <dbReference type="EMBL" id="SIR51976.1"/>
    </source>
</evidence>
<organism evidence="1 2">
    <name type="scientific">Microbispora rosea</name>
    <dbReference type="NCBI Taxonomy" id="58117"/>
    <lineage>
        <taxon>Bacteria</taxon>
        <taxon>Bacillati</taxon>
        <taxon>Actinomycetota</taxon>
        <taxon>Actinomycetes</taxon>
        <taxon>Streptosporangiales</taxon>
        <taxon>Streptosporangiaceae</taxon>
        <taxon>Microbispora</taxon>
    </lineage>
</organism>
<dbReference type="OrthoDB" id="3568381at2"/>
<gene>
    <name evidence="1" type="ORF">SAMN05421833_11045</name>
</gene>
<dbReference type="Proteomes" id="UP000186096">
    <property type="component" value="Unassembled WGS sequence"/>
</dbReference>
<dbReference type="EMBL" id="FTNI01000010">
    <property type="protein sequence ID" value="SIR51976.1"/>
    <property type="molecule type" value="Genomic_DNA"/>
</dbReference>
<accession>A0A1N7BL51</accession>